<gene>
    <name evidence="2" type="ORF">METZ01_LOCUS187045</name>
</gene>
<proteinExistence type="predicted"/>
<dbReference type="AlphaFoldDB" id="A0A382D941"/>
<accession>A0A382D941</accession>
<reference evidence="2" key="1">
    <citation type="submission" date="2018-05" db="EMBL/GenBank/DDBJ databases">
        <authorList>
            <person name="Lanie J.A."/>
            <person name="Ng W.-L."/>
            <person name="Kazmierczak K.M."/>
            <person name="Andrzejewski T.M."/>
            <person name="Davidsen T.M."/>
            <person name="Wayne K.J."/>
            <person name="Tettelin H."/>
            <person name="Glass J.I."/>
            <person name="Rusch D."/>
            <person name="Podicherti R."/>
            <person name="Tsui H.-C.T."/>
            <person name="Winkler M.E."/>
        </authorList>
    </citation>
    <scope>NUCLEOTIDE SEQUENCE</scope>
</reference>
<name>A0A382D941_9ZZZZ</name>
<sequence length="66" mass="7385">MNRNLPFLQFGKDDFRSERQLRSDNPQGRTLAIENQLGGNGHRDSDRAGVGAKAFPVGDRSIRGRM</sequence>
<protein>
    <submittedName>
        <fullName evidence="2">Uncharacterized protein</fullName>
    </submittedName>
</protein>
<organism evidence="2">
    <name type="scientific">marine metagenome</name>
    <dbReference type="NCBI Taxonomy" id="408172"/>
    <lineage>
        <taxon>unclassified sequences</taxon>
        <taxon>metagenomes</taxon>
        <taxon>ecological metagenomes</taxon>
    </lineage>
</organism>
<evidence type="ECO:0000256" key="1">
    <source>
        <dbReference type="SAM" id="MobiDB-lite"/>
    </source>
</evidence>
<evidence type="ECO:0000313" key="2">
    <source>
        <dbReference type="EMBL" id="SVB34191.1"/>
    </source>
</evidence>
<feature type="compositionally biased region" description="Basic and acidic residues" evidence="1">
    <location>
        <begin position="11"/>
        <end position="22"/>
    </location>
</feature>
<feature type="region of interest" description="Disordered" evidence="1">
    <location>
        <begin position="1"/>
        <end position="66"/>
    </location>
</feature>
<dbReference type="EMBL" id="UINC01037937">
    <property type="protein sequence ID" value="SVB34191.1"/>
    <property type="molecule type" value="Genomic_DNA"/>
</dbReference>